<dbReference type="SUPFAM" id="SSF161098">
    <property type="entry name" value="MetI-like"/>
    <property type="match status" value="1"/>
</dbReference>
<dbReference type="CDD" id="cd06261">
    <property type="entry name" value="TM_PBP2"/>
    <property type="match status" value="1"/>
</dbReference>
<keyword evidence="5" id="KW-0029">Amino-acid transport</keyword>
<organism evidence="10 11">
    <name type="scientific">Viridibacillus soli</name>
    <dbReference type="NCBI Taxonomy" id="2798301"/>
    <lineage>
        <taxon>Bacteria</taxon>
        <taxon>Bacillati</taxon>
        <taxon>Bacillota</taxon>
        <taxon>Bacilli</taxon>
        <taxon>Bacillales</taxon>
        <taxon>Caryophanaceae</taxon>
        <taxon>Viridibacillus</taxon>
    </lineage>
</organism>
<comment type="caution">
    <text evidence="10">The sequence shown here is derived from an EMBL/GenBank/DDBJ whole genome shotgun (WGS) entry which is preliminary data.</text>
</comment>
<dbReference type="InterPro" id="IPR010065">
    <property type="entry name" value="AA_ABC_transptr_permease_3TM"/>
</dbReference>
<accession>A0ABS1H4W8</accession>
<feature type="transmembrane region" description="Helical" evidence="8">
    <location>
        <begin position="20"/>
        <end position="43"/>
    </location>
</feature>
<proteinExistence type="inferred from homology"/>
<dbReference type="InterPro" id="IPR043429">
    <property type="entry name" value="ArtM/GltK/GlnP/TcyL/YhdX-like"/>
</dbReference>
<reference evidence="10 11" key="1">
    <citation type="submission" date="2020-12" db="EMBL/GenBank/DDBJ databases">
        <title>YIM B01967 draft genome.</title>
        <authorList>
            <person name="Yan X."/>
        </authorList>
    </citation>
    <scope>NUCLEOTIDE SEQUENCE [LARGE SCALE GENOMIC DNA]</scope>
    <source>
        <strain evidence="10 11">YIM B01967</strain>
    </source>
</reference>
<dbReference type="InterPro" id="IPR035906">
    <property type="entry name" value="MetI-like_sf"/>
</dbReference>
<keyword evidence="3" id="KW-1003">Cell membrane</keyword>
<keyword evidence="7 8" id="KW-0472">Membrane</keyword>
<feature type="domain" description="ABC transmembrane type-1" evidence="9">
    <location>
        <begin position="19"/>
        <end position="210"/>
    </location>
</feature>
<sequence length="222" mass="25042">MKFDFMYFLESLPQLLKYVYITLGVSVVSMIISFVISIVLVLIDRNRTKVLYPLSRLYISFFRGTPLLVQLFVLYFGLPQIFPEMAVMTSLQAALIGLSLNNAAYLSEILRGSLNGVESNQMDACLSVGMTKLQAMRKVIFPQAIRVAVPSLGNNFIGLIKESSLTFVLGLAEILAHAKMLAAESYLYMESYLAVAVIYWGLTVIIGWLQRRLEYRLEVPYL</sequence>
<dbReference type="Gene3D" id="1.10.3720.10">
    <property type="entry name" value="MetI-like"/>
    <property type="match status" value="1"/>
</dbReference>
<evidence type="ECO:0000256" key="5">
    <source>
        <dbReference type="ARBA" id="ARBA00022970"/>
    </source>
</evidence>
<dbReference type="EMBL" id="JAEOAH010000005">
    <property type="protein sequence ID" value="MBK3494449.1"/>
    <property type="molecule type" value="Genomic_DNA"/>
</dbReference>
<dbReference type="PANTHER" id="PTHR30614">
    <property type="entry name" value="MEMBRANE COMPONENT OF AMINO ACID ABC TRANSPORTER"/>
    <property type="match status" value="1"/>
</dbReference>
<keyword evidence="11" id="KW-1185">Reference proteome</keyword>
<evidence type="ECO:0000259" key="9">
    <source>
        <dbReference type="PROSITE" id="PS50928"/>
    </source>
</evidence>
<evidence type="ECO:0000313" key="11">
    <source>
        <dbReference type="Proteomes" id="UP000618943"/>
    </source>
</evidence>
<dbReference type="RefSeq" id="WP_100796424.1">
    <property type="nucleotide sequence ID" value="NZ_JAEOAH010000005.1"/>
</dbReference>
<dbReference type="Pfam" id="PF00528">
    <property type="entry name" value="BPD_transp_1"/>
    <property type="match status" value="1"/>
</dbReference>
<evidence type="ECO:0000256" key="1">
    <source>
        <dbReference type="ARBA" id="ARBA00004651"/>
    </source>
</evidence>
<evidence type="ECO:0000256" key="8">
    <source>
        <dbReference type="RuleBase" id="RU363032"/>
    </source>
</evidence>
<evidence type="ECO:0000256" key="7">
    <source>
        <dbReference type="ARBA" id="ARBA00023136"/>
    </source>
</evidence>
<comment type="similarity">
    <text evidence="8">Belongs to the binding-protein-dependent transport system permease family.</text>
</comment>
<gene>
    <name evidence="10" type="ORF">JFL43_06155</name>
</gene>
<evidence type="ECO:0000256" key="2">
    <source>
        <dbReference type="ARBA" id="ARBA00022448"/>
    </source>
</evidence>
<evidence type="ECO:0000313" key="10">
    <source>
        <dbReference type="EMBL" id="MBK3494449.1"/>
    </source>
</evidence>
<protein>
    <submittedName>
        <fullName evidence="10">Amino acid ABC transporter permease</fullName>
    </submittedName>
</protein>
<name>A0ABS1H4W8_9BACL</name>
<evidence type="ECO:0000256" key="4">
    <source>
        <dbReference type="ARBA" id="ARBA00022692"/>
    </source>
</evidence>
<dbReference type="NCBIfam" id="TIGR01726">
    <property type="entry name" value="HEQRo_perm_3TM"/>
    <property type="match status" value="1"/>
</dbReference>
<comment type="subcellular location">
    <subcellularLocation>
        <location evidence="1 8">Cell membrane</location>
        <topology evidence="1 8">Multi-pass membrane protein</topology>
    </subcellularLocation>
</comment>
<evidence type="ECO:0000256" key="3">
    <source>
        <dbReference type="ARBA" id="ARBA00022475"/>
    </source>
</evidence>
<dbReference type="InterPro" id="IPR000515">
    <property type="entry name" value="MetI-like"/>
</dbReference>
<evidence type="ECO:0000256" key="6">
    <source>
        <dbReference type="ARBA" id="ARBA00022989"/>
    </source>
</evidence>
<feature type="transmembrane region" description="Helical" evidence="8">
    <location>
        <begin position="191"/>
        <end position="209"/>
    </location>
</feature>
<dbReference type="Proteomes" id="UP000618943">
    <property type="component" value="Unassembled WGS sequence"/>
</dbReference>
<keyword evidence="4 8" id="KW-0812">Transmembrane</keyword>
<keyword evidence="2 8" id="KW-0813">Transport</keyword>
<keyword evidence="6 8" id="KW-1133">Transmembrane helix</keyword>
<dbReference type="PANTHER" id="PTHR30614:SF0">
    <property type="entry name" value="L-CYSTINE TRANSPORT SYSTEM PERMEASE PROTEIN TCYL"/>
    <property type="match status" value="1"/>
</dbReference>
<dbReference type="PROSITE" id="PS50928">
    <property type="entry name" value="ABC_TM1"/>
    <property type="match status" value="1"/>
</dbReference>
<feature type="transmembrane region" description="Helical" evidence="8">
    <location>
        <begin position="55"/>
        <end position="78"/>
    </location>
</feature>